<dbReference type="Proteomes" id="UP001321760">
    <property type="component" value="Unassembled WGS sequence"/>
</dbReference>
<name>A0AAV9G646_9PEZI</name>
<protein>
    <recommendedName>
        <fullName evidence="4">Methyltransferase</fullName>
    </recommendedName>
</protein>
<comment type="similarity">
    <text evidence="1">Belongs to the asaB hydroxylase/desaturase family.</text>
</comment>
<dbReference type="NCBIfam" id="NF041278">
    <property type="entry name" value="CmcJ_NvfI_EfuI"/>
    <property type="match status" value="1"/>
</dbReference>
<evidence type="ECO:0000256" key="1">
    <source>
        <dbReference type="ARBA" id="ARBA00023604"/>
    </source>
</evidence>
<dbReference type="AlphaFoldDB" id="A0AAV9G646"/>
<gene>
    <name evidence="2" type="ORF">QBC34DRAFT_312541</name>
</gene>
<dbReference type="InterPro" id="IPR044053">
    <property type="entry name" value="AsaB-like"/>
</dbReference>
<evidence type="ECO:0008006" key="4">
    <source>
        <dbReference type="Google" id="ProtNLM"/>
    </source>
</evidence>
<reference evidence="2" key="2">
    <citation type="submission" date="2023-05" db="EMBL/GenBank/DDBJ databases">
        <authorList>
            <consortium name="Lawrence Berkeley National Laboratory"/>
            <person name="Steindorff A."/>
            <person name="Hensen N."/>
            <person name="Bonometti L."/>
            <person name="Westerberg I."/>
            <person name="Brannstrom I.O."/>
            <person name="Guillou S."/>
            <person name="Cros-Aarteil S."/>
            <person name="Calhoun S."/>
            <person name="Haridas S."/>
            <person name="Kuo A."/>
            <person name="Mondo S."/>
            <person name="Pangilinan J."/>
            <person name="Riley R."/>
            <person name="Labutti K."/>
            <person name="Andreopoulos B."/>
            <person name="Lipzen A."/>
            <person name="Chen C."/>
            <person name="Yanf M."/>
            <person name="Daum C."/>
            <person name="Ng V."/>
            <person name="Clum A."/>
            <person name="Ohm R."/>
            <person name="Martin F."/>
            <person name="Silar P."/>
            <person name="Natvig D."/>
            <person name="Lalanne C."/>
            <person name="Gautier V."/>
            <person name="Ament-Velasquez S.L."/>
            <person name="Kruys A."/>
            <person name="Hutchinson M.I."/>
            <person name="Powell A.J."/>
            <person name="Barry K."/>
            <person name="Miller A.N."/>
            <person name="Grigoriev I.V."/>
            <person name="Debuchy R."/>
            <person name="Gladieux P."/>
            <person name="Thoren M.H."/>
            <person name="Johannesson H."/>
        </authorList>
    </citation>
    <scope>NUCLEOTIDE SEQUENCE</scope>
    <source>
        <strain evidence="2">PSN243</strain>
    </source>
</reference>
<evidence type="ECO:0000313" key="2">
    <source>
        <dbReference type="EMBL" id="KAK4442745.1"/>
    </source>
</evidence>
<dbReference type="GO" id="GO:0016491">
    <property type="term" value="F:oxidoreductase activity"/>
    <property type="evidence" value="ECO:0007669"/>
    <property type="project" value="InterPro"/>
</dbReference>
<comment type="caution">
    <text evidence="2">The sequence shown here is derived from an EMBL/GenBank/DDBJ whole genome shotgun (WGS) entry which is preliminary data.</text>
</comment>
<dbReference type="PANTHER" id="PTHR34598">
    <property type="entry name" value="BLL6449 PROTEIN"/>
    <property type="match status" value="1"/>
</dbReference>
<keyword evidence="3" id="KW-1185">Reference proteome</keyword>
<organism evidence="2 3">
    <name type="scientific">Podospora aff. communis PSN243</name>
    <dbReference type="NCBI Taxonomy" id="3040156"/>
    <lineage>
        <taxon>Eukaryota</taxon>
        <taxon>Fungi</taxon>
        <taxon>Dikarya</taxon>
        <taxon>Ascomycota</taxon>
        <taxon>Pezizomycotina</taxon>
        <taxon>Sordariomycetes</taxon>
        <taxon>Sordariomycetidae</taxon>
        <taxon>Sordariales</taxon>
        <taxon>Podosporaceae</taxon>
        <taxon>Podospora</taxon>
    </lineage>
</organism>
<reference evidence="2" key="1">
    <citation type="journal article" date="2023" name="Mol. Phylogenet. Evol.">
        <title>Genome-scale phylogeny and comparative genomics of the fungal order Sordariales.</title>
        <authorList>
            <person name="Hensen N."/>
            <person name="Bonometti L."/>
            <person name="Westerberg I."/>
            <person name="Brannstrom I.O."/>
            <person name="Guillou S."/>
            <person name="Cros-Aarteil S."/>
            <person name="Calhoun S."/>
            <person name="Haridas S."/>
            <person name="Kuo A."/>
            <person name="Mondo S."/>
            <person name="Pangilinan J."/>
            <person name="Riley R."/>
            <person name="LaButti K."/>
            <person name="Andreopoulos B."/>
            <person name="Lipzen A."/>
            <person name="Chen C."/>
            <person name="Yan M."/>
            <person name="Daum C."/>
            <person name="Ng V."/>
            <person name="Clum A."/>
            <person name="Steindorff A."/>
            <person name="Ohm R.A."/>
            <person name="Martin F."/>
            <person name="Silar P."/>
            <person name="Natvig D.O."/>
            <person name="Lalanne C."/>
            <person name="Gautier V."/>
            <person name="Ament-Velasquez S.L."/>
            <person name="Kruys A."/>
            <person name="Hutchinson M.I."/>
            <person name="Powell A.J."/>
            <person name="Barry K."/>
            <person name="Miller A.N."/>
            <person name="Grigoriev I.V."/>
            <person name="Debuchy R."/>
            <person name="Gladieux P."/>
            <person name="Hiltunen Thoren M."/>
            <person name="Johannesson H."/>
        </authorList>
    </citation>
    <scope>NUCLEOTIDE SEQUENCE</scope>
    <source>
        <strain evidence="2">PSN243</strain>
    </source>
</reference>
<evidence type="ECO:0000313" key="3">
    <source>
        <dbReference type="Proteomes" id="UP001321760"/>
    </source>
</evidence>
<dbReference type="EMBL" id="MU866008">
    <property type="protein sequence ID" value="KAK4442745.1"/>
    <property type="molecule type" value="Genomic_DNA"/>
</dbReference>
<proteinExistence type="inferred from homology"/>
<sequence length="285" mass="33100">MATISAGVQYVKWLKLFETEVPFQSYADIPEDAPDQRKTNLEFETKVESFEDLRGNLSSFNLDEHGFMVKQEPLPFAFEFFTQRDEVEKLYFPELERLIRGLCGEVNKVHFFDWRLRSSEISNSSGVIDLYDPTAWLLPANRVHIDQSPAAALHRVLLHFPEEAEQLLQGRVRILNFWRPIAHPVEDYPLGVCDASSVSQDNLVECDHIRKKYIGSTVFLTHKDGYKWRYLSHHRPDELLIMKMFDSNPDVARHCPHVSFKNPVARTNAPPRQSIEVRALVFSDR</sequence>
<accession>A0AAV9G646</accession>
<dbReference type="PANTHER" id="PTHR34598:SF3">
    <property type="entry name" value="OXIDOREDUCTASE AN1597"/>
    <property type="match status" value="1"/>
</dbReference>